<organism evidence="4 5">
    <name type="scientific">Candidatus Ruthenibacterium avium</name>
    <dbReference type="NCBI Taxonomy" id="2838751"/>
    <lineage>
        <taxon>Bacteria</taxon>
        <taxon>Bacillati</taxon>
        <taxon>Bacillota</taxon>
        <taxon>Clostridia</taxon>
        <taxon>Eubacteriales</taxon>
        <taxon>Oscillospiraceae</taxon>
        <taxon>Ruthenibacterium</taxon>
    </lineage>
</organism>
<reference evidence="4" key="1">
    <citation type="journal article" date="2021" name="PeerJ">
        <title>Extensive microbial diversity within the chicken gut microbiome revealed by metagenomics and culture.</title>
        <authorList>
            <person name="Gilroy R."/>
            <person name="Ravi A."/>
            <person name="Getino M."/>
            <person name="Pursley I."/>
            <person name="Horton D.L."/>
            <person name="Alikhan N.F."/>
            <person name="Baker D."/>
            <person name="Gharbi K."/>
            <person name="Hall N."/>
            <person name="Watson M."/>
            <person name="Adriaenssens E.M."/>
            <person name="Foster-Nyarko E."/>
            <person name="Jarju S."/>
            <person name="Secka A."/>
            <person name="Antonio M."/>
            <person name="Oren A."/>
            <person name="Chaudhuri R.R."/>
            <person name="La Ragione R."/>
            <person name="Hildebrand F."/>
            <person name="Pallen M.J."/>
        </authorList>
    </citation>
    <scope>NUCLEOTIDE SEQUENCE</scope>
    <source>
        <strain evidence="4">ChiBcec8-14828</strain>
    </source>
</reference>
<dbReference type="AlphaFoldDB" id="A0A9D2RZU0"/>
<feature type="domain" description="DUF6273" evidence="3">
    <location>
        <begin position="74"/>
        <end position="224"/>
    </location>
</feature>
<proteinExistence type="predicted"/>
<feature type="signal peptide" evidence="2">
    <location>
        <begin position="1"/>
        <end position="27"/>
    </location>
</feature>
<evidence type="ECO:0000256" key="2">
    <source>
        <dbReference type="SAM" id="SignalP"/>
    </source>
</evidence>
<dbReference type="InterPro" id="IPR046240">
    <property type="entry name" value="DUF6273"/>
</dbReference>
<comment type="caution">
    <text evidence="4">The sequence shown here is derived from an EMBL/GenBank/DDBJ whole genome shotgun (WGS) entry which is preliminary data.</text>
</comment>
<feature type="chain" id="PRO_5039337497" description="DUF6273 domain-containing protein" evidence="2">
    <location>
        <begin position="28"/>
        <end position="374"/>
    </location>
</feature>
<feature type="non-terminal residue" evidence="4">
    <location>
        <position position="374"/>
    </location>
</feature>
<gene>
    <name evidence="4" type="ORF">H9943_00230</name>
</gene>
<evidence type="ECO:0000313" key="4">
    <source>
        <dbReference type="EMBL" id="HJB38807.1"/>
    </source>
</evidence>
<evidence type="ECO:0000256" key="1">
    <source>
        <dbReference type="SAM" id="MobiDB-lite"/>
    </source>
</evidence>
<feature type="region of interest" description="Disordered" evidence="1">
    <location>
        <begin position="350"/>
        <end position="374"/>
    </location>
</feature>
<dbReference type="Proteomes" id="UP000824209">
    <property type="component" value="Unassembled WGS sequence"/>
</dbReference>
<sequence length="374" mass="39994">MHNKFRWHKAIAPIAAFLLVAGTAAYAQEGAQVRQGWPEQIAVQAPAQAAGASMWTGDRLYFGGVPWRVLQTGEKLFLLSEQMLKTDVAFDASPEGASWQDSDLRAFLNGENNAGGEQTLLGTQFSPEEQNAIVVSQVDTEGQVTQDKLFLLSAQEAEMQALGFTGNASRAAQDGTQTEDWWWLRTPGYDGNDAANVYYDGSIDPDGYPTAYAGGGLRPAMYLDCNQIAYSFHASEFGEVAPQEDGWKVFLKGEQTFSAQAATTDGQSVQLKAALPDGYDKIYVVLLDENENKLGVQKAAVQDGETIAAAITPETKNILVFAAKGTEDMFGTAVASNGVVLNLNAPAESEITPAVSESTPAVSESTPAESESTP</sequence>
<dbReference type="Pfam" id="PF19789">
    <property type="entry name" value="DUF6273"/>
    <property type="match status" value="1"/>
</dbReference>
<evidence type="ECO:0000259" key="3">
    <source>
        <dbReference type="Pfam" id="PF19789"/>
    </source>
</evidence>
<protein>
    <recommendedName>
        <fullName evidence="3">DUF6273 domain-containing protein</fullName>
    </recommendedName>
</protein>
<keyword evidence="2" id="KW-0732">Signal</keyword>
<reference evidence="4" key="2">
    <citation type="submission" date="2021-04" db="EMBL/GenBank/DDBJ databases">
        <authorList>
            <person name="Gilroy R."/>
        </authorList>
    </citation>
    <scope>NUCLEOTIDE SEQUENCE</scope>
    <source>
        <strain evidence="4">ChiBcec8-14828</strain>
    </source>
</reference>
<evidence type="ECO:0000313" key="5">
    <source>
        <dbReference type="Proteomes" id="UP000824209"/>
    </source>
</evidence>
<name>A0A9D2RZU0_9FIRM</name>
<feature type="compositionally biased region" description="Low complexity" evidence="1">
    <location>
        <begin position="360"/>
        <end position="374"/>
    </location>
</feature>
<dbReference type="EMBL" id="DWYA01000003">
    <property type="protein sequence ID" value="HJB38807.1"/>
    <property type="molecule type" value="Genomic_DNA"/>
</dbReference>
<accession>A0A9D2RZU0</accession>